<evidence type="ECO:0000313" key="2">
    <source>
        <dbReference type="Proteomes" id="UP000245207"/>
    </source>
</evidence>
<proteinExistence type="predicted"/>
<keyword evidence="1" id="KW-0436">Ligase</keyword>
<sequence length="146" mass="16626">MKVGYKPLFHAEMFWFRFPHLTYGSMSFLLRLTTGGQVRENDIVDSSKFRYVTQGGVRKDSKNSIYGLFGVSVCVLGKRLGKSMRVVIEAVKAMSKEDIWSFEEAWEITIAGHDHSPDSGELVPKLSLKIYIILLYIQQELMNSNA</sequence>
<evidence type="ECO:0000313" key="1">
    <source>
        <dbReference type="EMBL" id="PWA55468.1"/>
    </source>
</evidence>
<keyword evidence="1" id="KW-0030">Aminoacyl-tRNA synthetase</keyword>
<dbReference type="AlphaFoldDB" id="A0A2U1M2H5"/>
<reference evidence="1 2" key="1">
    <citation type="journal article" date="2018" name="Mol. Plant">
        <title>The genome of Artemisia annua provides insight into the evolution of Asteraceae family and artemisinin biosynthesis.</title>
        <authorList>
            <person name="Shen Q."/>
            <person name="Zhang L."/>
            <person name="Liao Z."/>
            <person name="Wang S."/>
            <person name="Yan T."/>
            <person name="Shi P."/>
            <person name="Liu M."/>
            <person name="Fu X."/>
            <person name="Pan Q."/>
            <person name="Wang Y."/>
            <person name="Lv Z."/>
            <person name="Lu X."/>
            <person name="Zhang F."/>
            <person name="Jiang W."/>
            <person name="Ma Y."/>
            <person name="Chen M."/>
            <person name="Hao X."/>
            <person name="Li L."/>
            <person name="Tang Y."/>
            <person name="Lv G."/>
            <person name="Zhou Y."/>
            <person name="Sun X."/>
            <person name="Brodelius P.E."/>
            <person name="Rose J.K.C."/>
            <person name="Tang K."/>
        </authorList>
    </citation>
    <scope>NUCLEOTIDE SEQUENCE [LARGE SCALE GENOMIC DNA]</scope>
    <source>
        <strain evidence="2">cv. Huhao1</strain>
        <tissue evidence="1">Leaf</tissue>
    </source>
</reference>
<comment type="caution">
    <text evidence="1">The sequence shown here is derived from an EMBL/GenBank/DDBJ whole genome shotgun (WGS) entry which is preliminary data.</text>
</comment>
<gene>
    <name evidence="1" type="ORF">CTI12_AA426970</name>
</gene>
<keyword evidence="2" id="KW-1185">Reference proteome</keyword>
<dbReference type="Proteomes" id="UP000245207">
    <property type="component" value="Unassembled WGS sequence"/>
</dbReference>
<organism evidence="1 2">
    <name type="scientific">Artemisia annua</name>
    <name type="common">Sweet wormwood</name>
    <dbReference type="NCBI Taxonomy" id="35608"/>
    <lineage>
        <taxon>Eukaryota</taxon>
        <taxon>Viridiplantae</taxon>
        <taxon>Streptophyta</taxon>
        <taxon>Embryophyta</taxon>
        <taxon>Tracheophyta</taxon>
        <taxon>Spermatophyta</taxon>
        <taxon>Magnoliopsida</taxon>
        <taxon>eudicotyledons</taxon>
        <taxon>Gunneridae</taxon>
        <taxon>Pentapetalae</taxon>
        <taxon>asterids</taxon>
        <taxon>campanulids</taxon>
        <taxon>Asterales</taxon>
        <taxon>Asteraceae</taxon>
        <taxon>Asteroideae</taxon>
        <taxon>Anthemideae</taxon>
        <taxon>Artemisiinae</taxon>
        <taxon>Artemisia</taxon>
    </lineage>
</organism>
<name>A0A2U1M2H5_ARTAN</name>
<accession>A0A2U1M2H5</accession>
<dbReference type="STRING" id="35608.A0A2U1M2H5"/>
<dbReference type="GO" id="GO:0004812">
    <property type="term" value="F:aminoacyl-tRNA ligase activity"/>
    <property type="evidence" value="ECO:0007669"/>
    <property type="project" value="UniProtKB-KW"/>
</dbReference>
<dbReference type="EMBL" id="PKPP01006746">
    <property type="protein sequence ID" value="PWA55468.1"/>
    <property type="molecule type" value="Genomic_DNA"/>
</dbReference>
<protein>
    <submittedName>
        <fullName evidence="1">Aminoacyl-tRNA synthetase, class 1a, anticodon-binding</fullName>
    </submittedName>
</protein>